<sequence length="661" mass="74965">MSSNDYSKEAWGEGWHAHPSNTFLEENEDGTFLRISFFDDEGVFLETYDADFNFVSSRQLTKGIWTARGYFKGKDARYIVYKQNNYKQSDEKEVVRVVKYDDNWNILGRCSISAINTYEAFSSGSVRILESDGILYIHAAHTMYSSGSLTDDAHHQANMTLEIDEATMKKVADMTAVSNPKTGYVSHSWNQFIQADDNYIYRLDQGDFYPRAISLSKQKKYYEGIDMNHIEDRKDIFNFCGKGQIYTGVSIGGFELIGNTLFTVGNSIDPNTTDSILNMVKWRNVFVNLTDKDPFSTKTLWLTNYTADDKILVHTPHTVVVNDGMYVLWEEGYWDQENSDNYAVLTRIAKIKNDGTLDGKIYKICGRLTDCKPILTKKGHIVWYMTNDSSPVFYDVEPARLDDICFDGKGYILLSGTTMKLSQDTYTDINDGKTHAYKPDVEVYYKGEKLTPDKDYTLSYEDNYTQGTAYAVITGKGVFSGWNKTAFTILPAEENTWEMPNWWGTTKPTQTPSASAAPTSAPENTPAAADTAKPTKTPSPTATKSPANTPAATPSARPSSTANVVPLLKITKLKTSRQSGKRLYVSWKKPSQAKGYEIQYAQSKNFKKKLKTVKKYFSTPSYVTLKKMQKKKTYYIRVRAYTRVRGKKVYGKWSSVKKVKY</sequence>
<evidence type="ECO:0000259" key="2">
    <source>
        <dbReference type="PROSITE" id="PS50853"/>
    </source>
</evidence>
<dbReference type="InterPro" id="IPR013783">
    <property type="entry name" value="Ig-like_fold"/>
</dbReference>
<comment type="caution">
    <text evidence="3">The sequence shown here is derived from an EMBL/GenBank/DDBJ whole genome shotgun (WGS) entry which is preliminary data.</text>
</comment>
<dbReference type="SUPFAM" id="SSF49265">
    <property type="entry name" value="Fibronectin type III"/>
    <property type="match status" value="1"/>
</dbReference>
<feature type="domain" description="Fibronectin type-III" evidence="2">
    <location>
        <begin position="569"/>
        <end position="661"/>
    </location>
</feature>
<dbReference type="Gene3D" id="2.60.40.10">
    <property type="entry name" value="Immunoglobulins"/>
    <property type="match status" value="1"/>
</dbReference>
<evidence type="ECO:0000313" key="4">
    <source>
        <dbReference type="Proteomes" id="UP000050833"/>
    </source>
</evidence>
<name>A0AAW3JSY9_9FIRM</name>
<dbReference type="InterPro" id="IPR036116">
    <property type="entry name" value="FN3_sf"/>
</dbReference>
<feature type="region of interest" description="Disordered" evidence="1">
    <location>
        <begin position="499"/>
        <end position="560"/>
    </location>
</feature>
<dbReference type="InterPro" id="IPR003961">
    <property type="entry name" value="FN3_dom"/>
</dbReference>
<dbReference type="Proteomes" id="UP000050833">
    <property type="component" value="Unassembled WGS sequence"/>
</dbReference>
<proteinExistence type="predicted"/>
<dbReference type="EMBL" id="LLKB01000001">
    <property type="protein sequence ID" value="KQC85707.1"/>
    <property type="molecule type" value="Genomic_DNA"/>
</dbReference>
<dbReference type="Pfam" id="PF00041">
    <property type="entry name" value="fn3"/>
    <property type="match status" value="1"/>
</dbReference>
<keyword evidence="4" id="KW-1185">Reference proteome</keyword>
<dbReference type="CDD" id="cd00063">
    <property type="entry name" value="FN3"/>
    <property type="match status" value="1"/>
</dbReference>
<evidence type="ECO:0000313" key="3">
    <source>
        <dbReference type="EMBL" id="KQC85707.1"/>
    </source>
</evidence>
<protein>
    <recommendedName>
        <fullName evidence="2">Fibronectin type-III domain-containing protein</fullName>
    </recommendedName>
</protein>
<dbReference type="PROSITE" id="PS50853">
    <property type="entry name" value="FN3"/>
    <property type="match status" value="1"/>
</dbReference>
<reference evidence="3 4" key="1">
    <citation type="submission" date="2015-10" db="EMBL/GenBank/DDBJ databases">
        <title>Butyribacter intestini gen. nov., sp. nov., a butyric acid-producing bacterium of the family Lachnospiraceae isolated from the human faeces.</title>
        <authorList>
            <person name="Zou Y."/>
            <person name="Xue W."/>
            <person name="Luo G."/>
            <person name="Lv M."/>
        </authorList>
    </citation>
    <scope>NUCLEOTIDE SEQUENCE [LARGE SCALE GENOMIC DNA]</scope>
    <source>
        <strain evidence="3 4">TF01-11</strain>
    </source>
</reference>
<gene>
    <name evidence="3" type="ORF">APZ18_00395</name>
</gene>
<dbReference type="RefSeq" id="WP_055940485.1">
    <property type="nucleotide sequence ID" value="NZ_LLKB01000001.1"/>
</dbReference>
<feature type="compositionally biased region" description="Low complexity" evidence="1">
    <location>
        <begin position="505"/>
        <end position="560"/>
    </location>
</feature>
<accession>A0AAW3JSY9</accession>
<organism evidence="3 4">
    <name type="scientific">Butyribacter intestini</name>
    <dbReference type="NCBI Taxonomy" id="1703332"/>
    <lineage>
        <taxon>Bacteria</taxon>
        <taxon>Bacillati</taxon>
        <taxon>Bacillota</taxon>
        <taxon>Clostridia</taxon>
        <taxon>Lachnospirales</taxon>
        <taxon>Lachnospiraceae</taxon>
        <taxon>Butyribacter</taxon>
    </lineage>
</organism>
<dbReference type="AlphaFoldDB" id="A0AAW3JSY9"/>
<evidence type="ECO:0000256" key="1">
    <source>
        <dbReference type="SAM" id="MobiDB-lite"/>
    </source>
</evidence>